<keyword evidence="11" id="KW-1185">Reference proteome</keyword>
<dbReference type="PROSITE" id="PS50090">
    <property type="entry name" value="MYB_LIKE"/>
    <property type="match status" value="2"/>
</dbReference>
<dbReference type="GO" id="GO:0000981">
    <property type="term" value="F:DNA-binding transcription factor activity, RNA polymerase II-specific"/>
    <property type="evidence" value="ECO:0007669"/>
    <property type="project" value="TreeGrafter"/>
</dbReference>
<feature type="domain" description="HTH myb-type" evidence="9">
    <location>
        <begin position="105"/>
        <end position="159"/>
    </location>
</feature>
<feature type="compositionally biased region" description="Basic and acidic residues" evidence="7">
    <location>
        <begin position="193"/>
        <end position="213"/>
    </location>
</feature>
<feature type="domain" description="Myb-like" evidence="8">
    <location>
        <begin position="58"/>
        <end position="104"/>
    </location>
</feature>
<evidence type="ECO:0000259" key="9">
    <source>
        <dbReference type="PROSITE" id="PS51294"/>
    </source>
</evidence>
<evidence type="ECO:0000256" key="2">
    <source>
        <dbReference type="ARBA" id="ARBA00022737"/>
    </source>
</evidence>
<feature type="domain" description="Myb-like" evidence="8">
    <location>
        <begin position="105"/>
        <end position="155"/>
    </location>
</feature>
<dbReference type="EMBL" id="LR743588">
    <property type="protein sequence ID" value="CAA2615308.1"/>
    <property type="molecule type" value="Genomic_DNA"/>
</dbReference>
<evidence type="ECO:0000256" key="3">
    <source>
        <dbReference type="ARBA" id="ARBA00023015"/>
    </source>
</evidence>
<evidence type="ECO:0000313" key="11">
    <source>
        <dbReference type="Proteomes" id="UP001189122"/>
    </source>
</evidence>
<dbReference type="Proteomes" id="UP001189122">
    <property type="component" value="Unassembled WGS sequence"/>
</dbReference>
<name>A0A7I8IDF3_SPIIN</name>
<dbReference type="EMBL" id="CACRZD030000001">
    <property type="protein sequence ID" value="CAA6655072.1"/>
    <property type="molecule type" value="Genomic_DNA"/>
</dbReference>
<dbReference type="InterPro" id="IPR017930">
    <property type="entry name" value="Myb_dom"/>
</dbReference>
<dbReference type="PROSITE" id="PS51294">
    <property type="entry name" value="HTH_MYB"/>
    <property type="match status" value="2"/>
</dbReference>
<keyword evidence="4" id="KW-0238">DNA-binding</keyword>
<evidence type="ECO:0000256" key="4">
    <source>
        <dbReference type="ARBA" id="ARBA00023125"/>
    </source>
</evidence>
<evidence type="ECO:0000259" key="8">
    <source>
        <dbReference type="PROSITE" id="PS50090"/>
    </source>
</evidence>
<proteinExistence type="predicted"/>
<gene>
    <name evidence="10" type="ORF">SI7747_01001662</name>
</gene>
<dbReference type="FunFam" id="1.10.10.60:FF:000060">
    <property type="entry name" value="MYB transcription factor"/>
    <property type="match status" value="1"/>
</dbReference>
<dbReference type="SUPFAM" id="SSF46689">
    <property type="entry name" value="Homeodomain-like"/>
    <property type="match status" value="1"/>
</dbReference>
<feature type="region of interest" description="Disordered" evidence="7">
    <location>
        <begin position="186"/>
        <end position="213"/>
    </location>
</feature>
<evidence type="ECO:0000256" key="5">
    <source>
        <dbReference type="ARBA" id="ARBA00023163"/>
    </source>
</evidence>
<keyword evidence="3" id="KW-0805">Transcription regulation</keyword>
<dbReference type="Pfam" id="PF00249">
    <property type="entry name" value="Myb_DNA-binding"/>
    <property type="match status" value="2"/>
</dbReference>
<dbReference type="Gene3D" id="1.10.10.60">
    <property type="entry name" value="Homeodomain-like"/>
    <property type="match status" value="2"/>
</dbReference>
<keyword evidence="2" id="KW-0677">Repeat</keyword>
<dbReference type="InterPro" id="IPR001005">
    <property type="entry name" value="SANT/Myb"/>
</dbReference>
<dbReference type="InterPro" id="IPR009057">
    <property type="entry name" value="Homeodomain-like_sf"/>
</dbReference>
<dbReference type="GO" id="GO:0000978">
    <property type="term" value="F:RNA polymerase II cis-regulatory region sequence-specific DNA binding"/>
    <property type="evidence" value="ECO:0007669"/>
    <property type="project" value="TreeGrafter"/>
</dbReference>
<evidence type="ECO:0000256" key="1">
    <source>
        <dbReference type="ARBA" id="ARBA00004123"/>
    </source>
</evidence>
<reference evidence="10 11" key="1">
    <citation type="submission" date="2019-12" db="EMBL/GenBank/DDBJ databases">
        <authorList>
            <person name="Scholz U."/>
            <person name="Mascher M."/>
            <person name="Fiebig A."/>
        </authorList>
    </citation>
    <scope>NUCLEOTIDE SEQUENCE</scope>
</reference>
<evidence type="ECO:0000256" key="6">
    <source>
        <dbReference type="ARBA" id="ARBA00023242"/>
    </source>
</evidence>
<accession>A0A7I8IDF3</accession>
<organism evidence="10">
    <name type="scientific">Spirodela intermedia</name>
    <name type="common">Intermediate duckweed</name>
    <dbReference type="NCBI Taxonomy" id="51605"/>
    <lineage>
        <taxon>Eukaryota</taxon>
        <taxon>Viridiplantae</taxon>
        <taxon>Streptophyta</taxon>
        <taxon>Embryophyta</taxon>
        <taxon>Tracheophyta</taxon>
        <taxon>Spermatophyta</taxon>
        <taxon>Magnoliopsida</taxon>
        <taxon>Liliopsida</taxon>
        <taxon>Araceae</taxon>
        <taxon>Lemnoideae</taxon>
        <taxon>Spirodela</taxon>
    </lineage>
</organism>
<dbReference type="CDD" id="cd00167">
    <property type="entry name" value="SANT"/>
    <property type="match status" value="2"/>
</dbReference>
<dbReference type="PANTHER" id="PTHR45614">
    <property type="entry name" value="MYB PROTEIN-RELATED"/>
    <property type="match status" value="1"/>
</dbReference>
<keyword evidence="5" id="KW-0804">Transcription</keyword>
<keyword evidence="6" id="KW-0539">Nucleus</keyword>
<evidence type="ECO:0000313" key="10">
    <source>
        <dbReference type="EMBL" id="CAA2615308.1"/>
    </source>
</evidence>
<dbReference type="FunFam" id="1.10.10.60:FF:000344">
    <property type="entry name" value="Transcription factor MYB44"/>
    <property type="match status" value="1"/>
</dbReference>
<dbReference type="SMART" id="SM00717">
    <property type="entry name" value="SANT"/>
    <property type="match status" value="2"/>
</dbReference>
<sequence length="244" mass="27037">MAAVAGVEENPSARLWGSWGRGERAAKLRQPVFPVLLLLRQRTEKPWEAAGDWGGQGKGPWSPEEDVVLSRLVSKFGARNWSLIARGIPGRTGKSCRLRWCNQLDPTVKRQPFTDEEDRIIVAAHAIHGNKWASIARLLEGRTDNAIKNHWNSTLKRRCVEAGKPRDAALEEVRVSSEDGLSFGEASSFRSCDQSEDKGQVIDNHSPRREKERSILFRPIARVSAFSPYAPPLAVGPEVLPAGS</sequence>
<dbReference type="PANTHER" id="PTHR45614:SF25">
    <property type="entry name" value="MYB PROTEIN"/>
    <property type="match status" value="1"/>
</dbReference>
<dbReference type="InterPro" id="IPR050560">
    <property type="entry name" value="MYB_TF"/>
</dbReference>
<comment type="subcellular location">
    <subcellularLocation>
        <location evidence="1">Nucleus</location>
    </subcellularLocation>
</comment>
<dbReference type="GO" id="GO:0005634">
    <property type="term" value="C:nucleus"/>
    <property type="evidence" value="ECO:0007669"/>
    <property type="project" value="UniProtKB-SubCell"/>
</dbReference>
<feature type="domain" description="HTH myb-type" evidence="9">
    <location>
        <begin position="58"/>
        <end position="104"/>
    </location>
</feature>
<dbReference type="AlphaFoldDB" id="A0A7I8IDF3"/>
<evidence type="ECO:0000256" key="7">
    <source>
        <dbReference type="SAM" id="MobiDB-lite"/>
    </source>
</evidence>
<protein>
    <submittedName>
        <fullName evidence="10">Uncharacterized protein</fullName>
    </submittedName>
</protein>